<sequence>MKRQKKDTNSRLTQNALRRAISRTMATDEHRLIRHKITAATAADAGRAAETDGEHTVCRKRNAAVTADARAAEPDGHRAVYRNKDPAAAETQEQHLLHQSAGAAANAAAAARAAETPTDRDNRVEGNVIRRTTRQGTSRRCSSRWSYEASDYDYVQLTSEPYTVIAL</sequence>
<gene>
    <name evidence="1" type="ORF">OCTVUL_1B002249</name>
</gene>
<organism evidence="1 2">
    <name type="scientific">Octopus vulgaris</name>
    <name type="common">Common octopus</name>
    <dbReference type="NCBI Taxonomy" id="6645"/>
    <lineage>
        <taxon>Eukaryota</taxon>
        <taxon>Metazoa</taxon>
        <taxon>Spiralia</taxon>
        <taxon>Lophotrochozoa</taxon>
        <taxon>Mollusca</taxon>
        <taxon>Cephalopoda</taxon>
        <taxon>Coleoidea</taxon>
        <taxon>Octopodiformes</taxon>
        <taxon>Octopoda</taxon>
        <taxon>Incirrata</taxon>
        <taxon>Octopodidae</taxon>
        <taxon>Octopus</taxon>
    </lineage>
</organism>
<accession>A0AA36ANM5</accession>
<proteinExistence type="predicted"/>
<protein>
    <submittedName>
        <fullName evidence="1">Uncharacterized protein</fullName>
    </submittedName>
</protein>
<evidence type="ECO:0000313" key="1">
    <source>
        <dbReference type="EMBL" id="CAI9718829.1"/>
    </source>
</evidence>
<dbReference type="Proteomes" id="UP001162480">
    <property type="component" value="Chromosome 2"/>
</dbReference>
<keyword evidence="2" id="KW-1185">Reference proteome</keyword>
<dbReference type="EMBL" id="OX597815">
    <property type="protein sequence ID" value="CAI9718829.1"/>
    <property type="molecule type" value="Genomic_DNA"/>
</dbReference>
<dbReference type="AlphaFoldDB" id="A0AA36ANM5"/>
<name>A0AA36ANM5_OCTVU</name>
<evidence type="ECO:0000313" key="2">
    <source>
        <dbReference type="Proteomes" id="UP001162480"/>
    </source>
</evidence>
<reference evidence="1" key="1">
    <citation type="submission" date="2023-08" db="EMBL/GenBank/DDBJ databases">
        <authorList>
            <person name="Alioto T."/>
            <person name="Alioto T."/>
            <person name="Gomez Garrido J."/>
        </authorList>
    </citation>
    <scope>NUCLEOTIDE SEQUENCE</scope>
</reference>